<proteinExistence type="predicted"/>
<organism evidence="1 2">
    <name type="scientific">Steinernema glaseri</name>
    <dbReference type="NCBI Taxonomy" id="37863"/>
    <lineage>
        <taxon>Eukaryota</taxon>
        <taxon>Metazoa</taxon>
        <taxon>Ecdysozoa</taxon>
        <taxon>Nematoda</taxon>
        <taxon>Chromadorea</taxon>
        <taxon>Rhabditida</taxon>
        <taxon>Tylenchina</taxon>
        <taxon>Panagrolaimomorpha</taxon>
        <taxon>Strongyloidoidea</taxon>
        <taxon>Steinernematidae</taxon>
        <taxon>Steinernema</taxon>
    </lineage>
</organism>
<sequence length="281" mass="33307">MDDVPFLFVNAVLHCLNSESLSAPRLLAHPLWSSVAEEHHGKRKDYVFSVRHTFGKAFQFYVEKTGEDQYFTPEEWLRSGISYSRIRNIILCSSYQRDLPFRTFEEALNCAHRMVPYLNNLRQITVTMHLDGENRSLDFLWKRPCHTFASFRLPLKVPLPRSRAALYILYDRDVRWNLDNNDQLRTVCTWIHPYNAVRYLLPLCAEKRLTWKFSFTLKASTLNSLKTWQGDAPWDDIYPEVRNSREPPQPEEGRAFFEDEHIQKEFVWRSDRGASLTITWK</sequence>
<dbReference type="Proteomes" id="UP000095287">
    <property type="component" value="Unplaced"/>
</dbReference>
<dbReference type="WBParaSite" id="L893_g12144.t1">
    <property type="protein sequence ID" value="L893_g12144.t1"/>
    <property type="gene ID" value="L893_g12144"/>
</dbReference>
<dbReference type="AlphaFoldDB" id="A0A1I7Y380"/>
<reference evidence="2" key="1">
    <citation type="submission" date="2016-11" db="UniProtKB">
        <authorList>
            <consortium name="WormBaseParasite"/>
        </authorList>
    </citation>
    <scope>IDENTIFICATION</scope>
</reference>
<evidence type="ECO:0000313" key="2">
    <source>
        <dbReference type="WBParaSite" id="L893_g12144.t1"/>
    </source>
</evidence>
<accession>A0A1I7Y380</accession>
<protein>
    <submittedName>
        <fullName evidence="2">F-box domain-containing protein</fullName>
    </submittedName>
</protein>
<keyword evidence="1" id="KW-1185">Reference proteome</keyword>
<name>A0A1I7Y380_9BILA</name>
<evidence type="ECO:0000313" key="1">
    <source>
        <dbReference type="Proteomes" id="UP000095287"/>
    </source>
</evidence>